<organism evidence="1">
    <name type="scientific">Tanacetum cinerariifolium</name>
    <name type="common">Dalmatian daisy</name>
    <name type="synonym">Chrysanthemum cinerariifolium</name>
    <dbReference type="NCBI Taxonomy" id="118510"/>
    <lineage>
        <taxon>Eukaryota</taxon>
        <taxon>Viridiplantae</taxon>
        <taxon>Streptophyta</taxon>
        <taxon>Embryophyta</taxon>
        <taxon>Tracheophyta</taxon>
        <taxon>Spermatophyta</taxon>
        <taxon>Magnoliopsida</taxon>
        <taxon>eudicotyledons</taxon>
        <taxon>Gunneridae</taxon>
        <taxon>Pentapetalae</taxon>
        <taxon>asterids</taxon>
        <taxon>campanulids</taxon>
        <taxon>Asterales</taxon>
        <taxon>Asteraceae</taxon>
        <taxon>Asteroideae</taxon>
        <taxon>Anthemideae</taxon>
        <taxon>Anthemidinae</taxon>
        <taxon>Tanacetum</taxon>
    </lineage>
</organism>
<protein>
    <submittedName>
        <fullName evidence="1">Ribonuclease H-like domain, reverse transcriptase, RNA-dependent DNA polymerase</fullName>
    </submittedName>
</protein>
<keyword evidence="1" id="KW-0695">RNA-directed DNA polymerase</keyword>
<proteinExistence type="predicted"/>
<gene>
    <name evidence="1" type="ORF">Tci_000587</name>
</gene>
<accession>A0A699GFF8</accession>
<name>A0A699GFF8_TANCI</name>
<keyword evidence="1" id="KW-0548">Nucleotidyltransferase</keyword>
<comment type="caution">
    <text evidence="1">The sequence shown here is derived from an EMBL/GenBank/DDBJ whole genome shotgun (WGS) entry which is preliminary data.</text>
</comment>
<dbReference type="AlphaFoldDB" id="A0A699GFF8"/>
<reference evidence="1" key="1">
    <citation type="journal article" date="2019" name="Sci. Rep.">
        <title>Draft genome of Tanacetum cinerariifolium, the natural source of mosquito coil.</title>
        <authorList>
            <person name="Yamashiro T."/>
            <person name="Shiraishi A."/>
            <person name="Satake H."/>
            <person name="Nakayama K."/>
        </authorList>
    </citation>
    <scope>NUCLEOTIDE SEQUENCE</scope>
</reference>
<dbReference type="PANTHER" id="PTHR11439:SF495">
    <property type="entry name" value="REVERSE TRANSCRIPTASE, RNA-DEPENDENT DNA POLYMERASE-RELATED"/>
    <property type="match status" value="1"/>
</dbReference>
<dbReference type="PANTHER" id="PTHR11439">
    <property type="entry name" value="GAG-POL-RELATED RETROTRANSPOSON"/>
    <property type="match status" value="1"/>
</dbReference>
<evidence type="ECO:0000313" key="1">
    <source>
        <dbReference type="EMBL" id="GEU28609.1"/>
    </source>
</evidence>
<sequence>METQKPLLKDEDGKEVDVYMYRSKIGSLIYITSSRPDIMFAVCACARYQVNLKVSHLHVVKRIFSYLKGQLKLGLWYPKDSPFDLVAYIDSDYDRSSLDRKSTTGGDMEVYDSRIGEVVVVLGGLNRGYLRDQGRGCASFLAMKMEDIYYSRCLNGLERLWCLSLSRYVRVNTLHFIRNAPDEYYVTGYHNDGSECNGYDLDHVGFRQRRCLLTVGNLEESLIISTYFFPNHVTNQVRVMVSDLLTSTVTMRRVCVAQNRQGHVLSGQGWHILVYVERIQVGSRLVFTNLLNNYFSMILFADSGLGLRFERIPRMPLNGLAPFVFSPTDKGKNNGYWRARYEGCKLLIRFRPPSCMWRIMSLSFKVESISPRISAATSEAIGRLYCRPSRILDIVGPNKRQRLNKYLNLVNNAYENTLAILEDESSGKIPKEVTMNQKLEKTSIMNDISNYEVDMVYDECRKTNNKLNKEETNTDSDDEQPAIFKRSKKVPHTSLQGKHKFTYIEDSDEEEGNILNSIYSKTCYNDKNNDEDGYASEYNQHEFTVQDEDIDKEEGNIQNYIYPYTWSNINDNDKDGVDL</sequence>
<keyword evidence="1" id="KW-0808">Transferase</keyword>
<dbReference type="EMBL" id="BKCJ010000010">
    <property type="protein sequence ID" value="GEU28609.1"/>
    <property type="molecule type" value="Genomic_DNA"/>
</dbReference>
<dbReference type="GO" id="GO:0003964">
    <property type="term" value="F:RNA-directed DNA polymerase activity"/>
    <property type="evidence" value="ECO:0007669"/>
    <property type="project" value="UniProtKB-KW"/>
</dbReference>